<dbReference type="OMA" id="VGEYLHY"/>
<dbReference type="HOGENOM" id="CLU_052989_1_0_1"/>
<evidence type="ECO:0008006" key="4">
    <source>
        <dbReference type="Google" id="ProtNLM"/>
    </source>
</evidence>
<dbReference type="Proteomes" id="UP000007115">
    <property type="component" value="Unassembled WGS sequence"/>
</dbReference>
<dbReference type="PANTHER" id="PTHR42060">
    <property type="entry name" value="NHL REPEAT-CONTAINING PROTEIN-RELATED"/>
    <property type="match status" value="1"/>
</dbReference>
<dbReference type="SUPFAM" id="SSF63829">
    <property type="entry name" value="Calcium-dependent phosphotriesterase"/>
    <property type="match status" value="1"/>
</dbReference>
<evidence type="ECO:0000256" key="1">
    <source>
        <dbReference type="SAM" id="SignalP"/>
    </source>
</evidence>
<name>G9N178_HYPVG</name>
<accession>G9N178</accession>
<feature type="signal peptide" evidence="1">
    <location>
        <begin position="1"/>
        <end position="19"/>
    </location>
</feature>
<evidence type="ECO:0000313" key="3">
    <source>
        <dbReference type="Proteomes" id="UP000007115"/>
    </source>
</evidence>
<keyword evidence="3" id="KW-1185">Reference proteome</keyword>
<dbReference type="InterPro" id="IPR052998">
    <property type="entry name" value="Hetero-Diels-Alderase-like"/>
</dbReference>
<dbReference type="eggNOG" id="ENOG502S00D">
    <property type="taxonomic scope" value="Eukaryota"/>
</dbReference>
<dbReference type="InterPro" id="IPR011042">
    <property type="entry name" value="6-blade_b-propeller_TolB-like"/>
</dbReference>
<reference evidence="2 3" key="1">
    <citation type="journal article" date="2011" name="Genome Biol.">
        <title>Comparative genome sequence analysis underscores mycoparasitism as the ancestral life style of Trichoderma.</title>
        <authorList>
            <person name="Kubicek C.P."/>
            <person name="Herrera-Estrella A."/>
            <person name="Seidl-Seiboth V."/>
            <person name="Martinez D.A."/>
            <person name="Druzhinina I.S."/>
            <person name="Thon M."/>
            <person name="Zeilinger S."/>
            <person name="Casas-Flores S."/>
            <person name="Horwitz B.A."/>
            <person name="Mukherjee P.K."/>
            <person name="Mukherjee M."/>
            <person name="Kredics L."/>
            <person name="Alcaraz L.D."/>
            <person name="Aerts A."/>
            <person name="Antal Z."/>
            <person name="Atanasova L."/>
            <person name="Cervantes-Badillo M.G."/>
            <person name="Challacombe J."/>
            <person name="Chertkov O."/>
            <person name="McCluskey K."/>
            <person name="Coulpier F."/>
            <person name="Deshpande N."/>
            <person name="von Doehren H."/>
            <person name="Ebbole D.J."/>
            <person name="Esquivel-Naranjo E.U."/>
            <person name="Fekete E."/>
            <person name="Flipphi M."/>
            <person name="Glaser F."/>
            <person name="Gomez-Rodriguez E.Y."/>
            <person name="Gruber S."/>
            <person name="Han C."/>
            <person name="Henrissat B."/>
            <person name="Hermosa R."/>
            <person name="Hernandez-Onate M."/>
            <person name="Karaffa L."/>
            <person name="Kosti I."/>
            <person name="Le Crom S."/>
            <person name="Lindquist E."/>
            <person name="Lucas S."/>
            <person name="Luebeck M."/>
            <person name="Luebeck P.S."/>
            <person name="Margeot A."/>
            <person name="Metz B."/>
            <person name="Misra M."/>
            <person name="Nevalainen H."/>
            <person name="Omann M."/>
            <person name="Packer N."/>
            <person name="Perrone G."/>
            <person name="Uresti-Rivera E.E."/>
            <person name="Salamov A."/>
            <person name="Schmoll M."/>
            <person name="Seiboth B."/>
            <person name="Shapiro H."/>
            <person name="Sukno S."/>
            <person name="Tamayo-Ramos J.A."/>
            <person name="Tisch D."/>
            <person name="Wiest A."/>
            <person name="Wilkinson H.H."/>
            <person name="Zhang M."/>
            <person name="Coutinho P.M."/>
            <person name="Kenerley C.M."/>
            <person name="Monte E."/>
            <person name="Baker S.E."/>
            <person name="Grigoriev I.V."/>
        </authorList>
    </citation>
    <scope>NUCLEOTIDE SEQUENCE [LARGE SCALE GENOMIC DNA]</scope>
    <source>
        <strain evidence="3">Gv29-8 / FGSC 10586</strain>
    </source>
</reference>
<dbReference type="EMBL" id="ABDF02000083">
    <property type="protein sequence ID" value="EHK19511.1"/>
    <property type="molecule type" value="Genomic_DNA"/>
</dbReference>
<keyword evidence="1" id="KW-0732">Signal</keyword>
<dbReference type="PANTHER" id="PTHR42060:SF3">
    <property type="entry name" value="SMP-30_GLUCONOLACTONASE_LRE-LIKE REGION DOMAIN-CONTAINING PROTEIN"/>
    <property type="match status" value="1"/>
</dbReference>
<dbReference type="InParanoid" id="G9N178"/>
<dbReference type="Gene3D" id="2.120.10.30">
    <property type="entry name" value="TolB, C-terminal domain"/>
    <property type="match status" value="1"/>
</dbReference>
<protein>
    <recommendedName>
        <fullName evidence="4">SMP-30/Gluconolactonase/LRE-like region domain-containing protein</fullName>
    </recommendedName>
</protein>
<comment type="caution">
    <text evidence="2">The sequence shown here is derived from an EMBL/GenBank/DDBJ whole genome shotgun (WGS) entry which is preliminary data.</text>
</comment>
<dbReference type="OrthoDB" id="9977941at2759"/>
<dbReference type="AlphaFoldDB" id="G9N178"/>
<dbReference type="VEuPathDB" id="FungiDB:TRIVIDRAFT_216513"/>
<sequence length="331" mass="35450">MYASFVLTFSTLIASVVTGAVINPRNGSPWSTVKGHRLVYQFSNGTSVENIAVRSNGNLLVTLTDRPELYEVNPFNPKSAKLIHRFSEYLSLLGITEVSPDVFTLNAGNFTAETGPAPGSWAVWQVAFHNDQAKVSKVTDIPEAQFLNGMTTLESTPNTILTADSTGGVIYSVNTQTKVYKLVLDNEAFKPTPGAPLPIGLNGIRYLNHYVYYTNSFNPIFGRVPVSKSGYATGSYKTIVAGVFGDDFAVTPQAAYIAGNPLNVLTEVKLDGENKVIAGNLNSSLIAGDTSAAFGRTIRDKNVLYVVTSGATFSPVNGTYTEGGKIVALQI</sequence>
<proteinExistence type="predicted"/>
<evidence type="ECO:0000313" key="2">
    <source>
        <dbReference type="EMBL" id="EHK19511.1"/>
    </source>
</evidence>
<organism evidence="2 3">
    <name type="scientific">Hypocrea virens (strain Gv29-8 / FGSC 10586)</name>
    <name type="common">Gliocladium virens</name>
    <name type="synonym">Trichoderma virens</name>
    <dbReference type="NCBI Taxonomy" id="413071"/>
    <lineage>
        <taxon>Eukaryota</taxon>
        <taxon>Fungi</taxon>
        <taxon>Dikarya</taxon>
        <taxon>Ascomycota</taxon>
        <taxon>Pezizomycotina</taxon>
        <taxon>Sordariomycetes</taxon>
        <taxon>Hypocreomycetidae</taxon>
        <taxon>Hypocreales</taxon>
        <taxon>Hypocreaceae</taxon>
        <taxon>Trichoderma</taxon>
    </lineage>
</organism>
<gene>
    <name evidence="2" type="ORF">TRIVIDRAFT_216513</name>
</gene>
<feature type="chain" id="PRO_5003524020" description="SMP-30/Gluconolactonase/LRE-like region domain-containing protein" evidence="1">
    <location>
        <begin position="20"/>
        <end position="331"/>
    </location>
</feature>
<dbReference type="GeneID" id="25791126"/>
<dbReference type="RefSeq" id="XP_013953711.1">
    <property type="nucleotide sequence ID" value="XM_014098236.1"/>
</dbReference>
<dbReference type="STRING" id="413071.G9N178"/>